<keyword evidence="1" id="KW-0472">Membrane</keyword>
<proteinExistence type="predicted"/>
<dbReference type="PROSITE" id="PS51257">
    <property type="entry name" value="PROKAR_LIPOPROTEIN"/>
    <property type="match status" value="1"/>
</dbReference>
<evidence type="ECO:0000256" key="1">
    <source>
        <dbReference type="SAM" id="Phobius"/>
    </source>
</evidence>
<comment type="caution">
    <text evidence="2">The sequence shown here is derived from an EMBL/GenBank/DDBJ whole genome shotgun (WGS) entry which is preliminary data.</text>
</comment>
<feature type="transmembrane region" description="Helical" evidence="1">
    <location>
        <begin position="59"/>
        <end position="76"/>
    </location>
</feature>
<accession>A0A7J7YWY9</accession>
<feature type="transmembrane region" description="Helical" evidence="1">
    <location>
        <begin position="97"/>
        <end position="118"/>
    </location>
</feature>
<organism evidence="2 3">
    <name type="scientific">Pipistrellus kuhlii</name>
    <name type="common">Kuhl's pipistrelle</name>
    <dbReference type="NCBI Taxonomy" id="59472"/>
    <lineage>
        <taxon>Eukaryota</taxon>
        <taxon>Metazoa</taxon>
        <taxon>Chordata</taxon>
        <taxon>Craniata</taxon>
        <taxon>Vertebrata</taxon>
        <taxon>Euteleostomi</taxon>
        <taxon>Mammalia</taxon>
        <taxon>Eutheria</taxon>
        <taxon>Laurasiatheria</taxon>
        <taxon>Chiroptera</taxon>
        <taxon>Yangochiroptera</taxon>
        <taxon>Vespertilionidae</taxon>
        <taxon>Pipistrellus</taxon>
    </lineage>
</organism>
<name>A0A7J7YWY9_PIPKU</name>
<keyword evidence="3" id="KW-1185">Reference proteome</keyword>
<dbReference type="Proteomes" id="UP000558488">
    <property type="component" value="Unassembled WGS sequence"/>
</dbReference>
<evidence type="ECO:0000313" key="2">
    <source>
        <dbReference type="EMBL" id="KAF6366414.1"/>
    </source>
</evidence>
<evidence type="ECO:0000313" key="3">
    <source>
        <dbReference type="Proteomes" id="UP000558488"/>
    </source>
</evidence>
<feature type="transmembrane region" description="Helical" evidence="1">
    <location>
        <begin position="12"/>
        <end position="32"/>
    </location>
</feature>
<sequence>MYKSCYRETHFYFLLSDNHIMIFISFSCPVALVRTPSTLLNRIGEAGHSCLVLDPTGKALRFLLLNMVLIILRYISSIRNWLGSECRLKTKNVRLNFGLHTLLIAGFRNSLQLLSFYFPHNLTL</sequence>
<dbReference type="EMBL" id="JACAGB010000004">
    <property type="protein sequence ID" value="KAF6366414.1"/>
    <property type="molecule type" value="Genomic_DNA"/>
</dbReference>
<reference evidence="2 3" key="1">
    <citation type="journal article" date="2020" name="Nature">
        <title>Six reference-quality genomes reveal evolution of bat adaptations.</title>
        <authorList>
            <person name="Jebb D."/>
            <person name="Huang Z."/>
            <person name="Pippel M."/>
            <person name="Hughes G.M."/>
            <person name="Lavrichenko K."/>
            <person name="Devanna P."/>
            <person name="Winkler S."/>
            <person name="Jermiin L.S."/>
            <person name="Skirmuntt E.C."/>
            <person name="Katzourakis A."/>
            <person name="Burkitt-Gray L."/>
            <person name="Ray D.A."/>
            <person name="Sullivan K.A.M."/>
            <person name="Roscito J.G."/>
            <person name="Kirilenko B.M."/>
            <person name="Davalos L.M."/>
            <person name="Corthals A.P."/>
            <person name="Power M.L."/>
            <person name="Jones G."/>
            <person name="Ransome R.D."/>
            <person name="Dechmann D.K.N."/>
            <person name="Locatelli A.G."/>
            <person name="Puechmaille S.J."/>
            <person name="Fedrigo O."/>
            <person name="Jarvis E.D."/>
            <person name="Hiller M."/>
            <person name="Vernes S.C."/>
            <person name="Myers E.W."/>
            <person name="Teeling E.C."/>
        </authorList>
    </citation>
    <scope>NUCLEOTIDE SEQUENCE [LARGE SCALE GENOMIC DNA]</scope>
    <source>
        <strain evidence="2">MPipKuh1</strain>
        <tissue evidence="2">Flight muscle</tissue>
    </source>
</reference>
<keyword evidence="1" id="KW-1133">Transmembrane helix</keyword>
<gene>
    <name evidence="2" type="ORF">mPipKuh1_009833</name>
</gene>
<protein>
    <submittedName>
        <fullName evidence="2">Uncharacterized protein</fullName>
    </submittedName>
</protein>
<dbReference type="AlphaFoldDB" id="A0A7J7YWY9"/>
<keyword evidence="1" id="KW-0812">Transmembrane</keyword>